<evidence type="ECO:0000256" key="2">
    <source>
        <dbReference type="ARBA" id="ARBA00009261"/>
    </source>
</evidence>
<dbReference type="EMBL" id="APJW01000004">
    <property type="protein sequence ID" value="EQM62258.1"/>
    <property type="molecule type" value="Genomic_DNA"/>
</dbReference>
<keyword evidence="6" id="KW-1133">Transmembrane helix</keyword>
<dbReference type="PANTHER" id="PTHR30330:SF14">
    <property type="entry name" value="SODIUM_AMINO ACID (ALANINE) SYMPORTER"/>
    <property type="match status" value="1"/>
</dbReference>
<keyword evidence="3" id="KW-0813">Transport</keyword>
<dbReference type="Pfam" id="PF01235">
    <property type="entry name" value="Na_Ala_symp"/>
    <property type="match status" value="1"/>
</dbReference>
<gene>
    <name evidence="8" type="ORF">H359_0996</name>
</gene>
<evidence type="ECO:0000256" key="3">
    <source>
        <dbReference type="ARBA" id="ARBA00022448"/>
    </source>
</evidence>
<dbReference type="Proteomes" id="UP000016064">
    <property type="component" value="Unassembled WGS sequence"/>
</dbReference>
<evidence type="ECO:0000256" key="7">
    <source>
        <dbReference type="ARBA" id="ARBA00023136"/>
    </source>
</evidence>
<dbReference type="PANTHER" id="PTHR30330">
    <property type="entry name" value="AGSS FAMILY TRANSPORTER, SODIUM-ALANINE"/>
    <property type="match status" value="1"/>
</dbReference>
<keyword evidence="7" id="KW-0472">Membrane</keyword>
<comment type="caution">
    <text evidence="8">The sequence shown here is derived from an EMBL/GenBank/DDBJ whole genome shotgun (WGS) entry which is preliminary data.</text>
</comment>
<keyword evidence="5" id="KW-0812">Transmembrane</keyword>
<evidence type="ECO:0000256" key="4">
    <source>
        <dbReference type="ARBA" id="ARBA00022475"/>
    </source>
</evidence>
<evidence type="ECO:0000256" key="1">
    <source>
        <dbReference type="ARBA" id="ARBA00004651"/>
    </source>
</evidence>
<evidence type="ECO:0000256" key="6">
    <source>
        <dbReference type="ARBA" id="ARBA00022989"/>
    </source>
</evidence>
<evidence type="ECO:0000313" key="8">
    <source>
        <dbReference type="EMBL" id="EQM62258.1"/>
    </source>
</evidence>
<keyword evidence="9" id="KW-1185">Reference proteome</keyword>
<proteinExistence type="inferred from homology"/>
<organism evidence="8 9">
    <name type="scientific">Chlamydia ibidis 10-1398/6</name>
    <dbReference type="NCBI Taxonomy" id="1046581"/>
    <lineage>
        <taxon>Bacteria</taxon>
        <taxon>Pseudomonadati</taxon>
        <taxon>Chlamydiota</taxon>
        <taxon>Chlamydiia</taxon>
        <taxon>Chlamydiales</taxon>
        <taxon>Chlamydiaceae</taxon>
        <taxon>Chlamydia/Chlamydophila group</taxon>
        <taxon>Chlamydia</taxon>
    </lineage>
</organism>
<accession>A0ABP2XCU8</accession>
<comment type="similarity">
    <text evidence="2">Belongs to the alanine or glycine:cation symporter (AGCS) (TC 2.A.25) family.</text>
</comment>
<reference evidence="8 9" key="1">
    <citation type="submission" date="2013-07" db="EMBL/GenBank/DDBJ databases">
        <title>Isolation of a new Chlamydia species from the feral Sacred Ibis (Threskiornis aethiopicus): Chlamydia ibidis.</title>
        <authorList>
            <person name="Vorimore F."/>
            <person name="Hsia R.-C."/>
            <person name="Huot-Creasy H."/>
            <person name="Bastian S."/>
            <person name="Deruyter L."/>
            <person name="Passet A."/>
            <person name="Sachse K."/>
            <person name="Bavoil P."/>
            <person name="Myers G."/>
            <person name="Laroucau K."/>
        </authorList>
    </citation>
    <scope>NUCLEOTIDE SEQUENCE [LARGE SCALE GENOMIC DNA]</scope>
    <source>
        <strain evidence="8 9">10-1398/6</strain>
    </source>
</reference>
<name>A0ABP2XCU8_9CHLA</name>
<comment type="subcellular location">
    <subcellularLocation>
        <location evidence="1">Cell membrane</location>
        <topology evidence="1">Multi-pass membrane protein</topology>
    </subcellularLocation>
</comment>
<keyword evidence="4" id="KW-1003">Cell membrane</keyword>
<evidence type="ECO:0000313" key="9">
    <source>
        <dbReference type="Proteomes" id="UP000016064"/>
    </source>
</evidence>
<feature type="non-terminal residue" evidence="8">
    <location>
        <position position="59"/>
    </location>
</feature>
<sequence length="59" mass="6016">MLKSEEEHGSVQSGKISRYEAVAGILAGNFGTGNIAGMAIAITCGGPGSLPWIWLAALL</sequence>
<evidence type="ECO:0000256" key="5">
    <source>
        <dbReference type="ARBA" id="ARBA00022692"/>
    </source>
</evidence>
<dbReference type="InterPro" id="IPR001463">
    <property type="entry name" value="Na/Ala_symport"/>
</dbReference>
<protein>
    <submittedName>
        <fullName evidence="8">Alanine symporter family protein</fullName>
    </submittedName>
</protein>